<gene>
    <name evidence="2" type="ORF">GCM10011389_16570</name>
</gene>
<name>A0ABQ1Q0U3_9BACI</name>
<feature type="transmembrane region" description="Helical" evidence="1">
    <location>
        <begin position="36"/>
        <end position="53"/>
    </location>
</feature>
<keyword evidence="1" id="KW-0812">Transmembrane</keyword>
<sequence>MNKNKKYLGWATFDVLTFGIPLYIRNLYKKPRQTLIISSIVFPIIFIVLLLLLPW</sequence>
<organism evidence="2 3">
    <name type="scientific">Pontibacillus salipaludis</name>
    <dbReference type="NCBI Taxonomy" id="1697394"/>
    <lineage>
        <taxon>Bacteria</taxon>
        <taxon>Bacillati</taxon>
        <taxon>Bacillota</taxon>
        <taxon>Bacilli</taxon>
        <taxon>Bacillales</taxon>
        <taxon>Bacillaceae</taxon>
        <taxon>Pontibacillus</taxon>
    </lineage>
</organism>
<feature type="transmembrane region" description="Helical" evidence="1">
    <location>
        <begin position="7"/>
        <end position="24"/>
    </location>
</feature>
<dbReference type="EMBL" id="BMIN01000005">
    <property type="protein sequence ID" value="GGD09760.1"/>
    <property type="molecule type" value="Genomic_DNA"/>
</dbReference>
<keyword evidence="1" id="KW-1133">Transmembrane helix</keyword>
<dbReference type="RefSeq" id="WP_188652669.1">
    <property type="nucleotide sequence ID" value="NZ_BMIN01000005.1"/>
</dbReference>
<evidence type="ECO:0000313" key="3">
    <source>
        <dbReference type="Proteomes" id="UP000642571"/>
    </source>
</evidence>
<accession>A0ABQ1Q0U3</accession>
<evidence type="ECO:0000313" key="2">
    <source>
        <dbReference type="EMBL" id="GGD09760.1"/>
    </source>
</evidence>
<protein>
    <submittedName>
        <fullName evidence="2">Uncharacterized protein</fullName>
    </submittedName>
</protein>
<keyword evidence="1" id="KW-0472">Membrane</keyword>
<evidence type="ECO:0000256" key="1">
    <source>
        <dbReference type="SAM" id="Phobius"/>
    </source>
</evidence>
<reference evidence="3" key="1">
    <citation type="journal article" date="2019" name="Int. J. Syst. Evol. Microbiol.">
        <title>The Global Catalogue of Microorganisms (GCM) 10K type strain sequencing project: providing services to taxonomists for standard genome sequencing and annotation.</title>
        <authorList>
            <consortium name="The Broad Institute Genomics Platform"/>
            <consortium name="The Broad Institute Genome Sequencing Center for Infectious Disease"/>
            <person name="Wu L."/>
            <person name="Ma J."/>
        </authorList>
    </citation>
    <scope>NUCLEOTIDE SEQUENCE [LARGE SCALE GENOMIC DNA]</scope>
    <source>
        <strain evidence="3">CGMCC 1.15353</strain>
    </source>
</reference>
<dbReference type="Proteomes" id="UP000642571">
    <property type="component" value="Unassembled WGS sequence"/>
</dbReference>
<keyword evidence="3" id="KW-1185">Reference proteome</keyword>
<comment type="caution">
    <text evidence="2">The sequence shown here is derived from an EMBL/GenBank/DDBJ whole genome shotgun (WGS) entry which is preliminary data.</text>
</comment>
<proteinExistence type="predicted"/>